<evidence type="ECO:0000259" key="1">
    <source>
        <dbReference type="Pfam" id="PF14534"/>
    </source>
</evidence>
<dbReference type="InterPro" id="IPR032710">
    <property type="entry name" value="NTF2-like_dom_sf"/>
</dbReference>
<dbReference type="OrthoDB" id="7869809at2"/>
<accession>A0A857JPA1</accession>
<dbReference type="Proteomes" id="UP000464524">
    <property type="component" value="Chromosome"/>
</dbReference>
<protein>
    <recommendedName>
        <fullName evidence="1">DUF4440 domain-containing protein</fullName>
    </recommendedName>
</protein>
<dbReference type="AlphaFoldDB" id="A0A857JPA1"/>
<keyword evidence="3" id="KW-1185">Reference proteome</keyword>
<evidence type="ECO:0000313" key="3">
    <source>
        <dbReference type="Proteomes" id="UP000464524"/>
    </source>
</evidence>
<proteinExistence type="predicted"/>
<dbReference type="KEGG" id="pmes:FX988_04180"/>
<evidence type="ECO:0000313" key="2">
    <source>
        <dbReference type="EMBL" id="QHJ13899.1"/>
    </source>
</evidence>
<reference evidence="2 3" key="1">
    <citation type="submission" date="2019-12" db="EMBL/GenBank/DDBJ databases">
        <title>Genome sequencing and assembly of endphytes of Porphyra tenera.</title>
        <authorList>
            <person name="Park J.M."/>
            <person name="Shin R."/>
            <person name="Jo S.H."/>
        </authorList>
    </citation>
    <scope>NUCLEOTIDE SEQUENCE [LARGE SCALE GENOMIC DNA]</scope>
    <source>
        <strain evidence="2 3">GPM4</strain>
    </source>
</reference>
<dbReference type="Pfam" id="PF14534">
    <property type="entry name" value="DUF4440"/>
    <property type="match status" value="1"/>
</dbReference>
<dbReference type="Gene3D" id="3.10.450.50">
    <property type="match status" value="1"/>
</dbReference>
<dbReference type="InterPro" id="IPR027843">
    <property type="entry name" value="DUF4440"/>
</dbReference>
<dbReference type="SUPFAM" id="SSF54427">
    <property type="entry name" value="NTF2-like"/>
    <property type="match status" value="1"/>
</dbReference>
<sequence length="126" mass="13942">MNELNKIKSAFEQFNIALDKGDIDALAATCDPDVVICNEHQPTTVGVQALRDKYGPRMEVADFKSKTDITDIKMFGDFAIVVANFDVQTINKTTQEQGGGKGRVVIGYRRDAQGNWKMALDVDNND</sequence>
<dbReference type="RefSeq" id="WP_160181952.1">
    <property type="nucleotide sequence ID" value="NZ_CP047656.1"/>
</dbReference>
<organism evidence="2 3">
    <name type="scientific">Paraglaciecola mesophila</name>
    <dbReference type="NCBI Taxonomy" id="197222"/>
    <lineage>
        <taxon>Bacteria</taxon>
        <taxon>Pseudomonadati</taxon>
        <taxon>Pseudomonadota</taxon>
        <taxon>Gammaproteobacteria</taxon>
        <taxon>Alteromonadales</taxon>
        <taxon>Alteromonadaceae</taxon>
        <taxon>Paraglaciecola</taxon>
    </lineage>
</organism>
<gene>
    <name evidence="2" type="ORF">FX988_04180</name>
</gene>
<feature type="domain" description="DUF4440" evidence="1">
    <location>
        <begin position="7"/>
        <end position="118"/>
    </location>
</feature>
<dbReference type="EMBL" id="CP047656">
    <property type="protein sequence ID" value="QHJ13899.1"/>
    <property type="molecule type" value="Genomic_DNA"/>
</dbReference>
<name>A0A857JPA1_9ALTE</name>